<keyword evidence="4" id="KW-0539">Nucleus</keyword>
<keyword evidence="3" id="KW-0813">Transport</keyword>
<dbReference type="OrthoDB" id="2019644at2759"/>
<reference evidence="5" key="1">
    <citation type="journal article" date="2020" name="Fungal Divers.">
        <title>Resolving the Mortierellaceae phylogeny through synthesis of multi-gene phylogenetics and phylogenomics.</title>
        <authorList>
            <person name="Vandepol N."/>
            <person name="Liber J."/>
            <person name="Desiro A."/>
            <person name="Na H."/>
            <person name="Kennedy M."/>
            <person name="Barry K."/>
            <person name="Grigoriev I.V."/>
            <person name="Miller A.N."/>
            <person name="O'Donnell K."/>
            <person name="Stajich J.E."/>
            <person name="Bonito G."/>
        </authorList>
    </citation>
    <scope>NUCLEOTIDE SEQUENCE</scope>
    <source>
        <strain evidence="5">KOD1015</strain>
    </source>
</reference>
<evidence type="ECO:0008006" key="7">
    <source>
        <dbReference type="Google" id="ProtNLM"/>
    </source>
</evidence>
<proteinExistence type="inferred from homology"/>
<evidence type="ECO:0000313" key="5">
    <source>
        <dbReference type="EMBL" id="KAF9586102.1"/>
    </source>
</evidence>
<name>A0A9P6G253_9FUNG</name>
<dbReference type="PANTHER" id="PTHR31344">
    <property type="entry name" value="NUCLEAR PORE COMPLEX PROTEIN NUP205"/>
    <property type="match status" value="1"/>
</dbReference>
<dbReference type="GO" id="GO:0044611">
    <property type="term" value="C:nuclear pore inner ring"/>
    <property type="evidence" value="ECO:0007669"/>
    <property type="project" value="TreeGrafter"/>
</dbReference>
<dbReference type="PANTHER" id="PTHR31344:SF0">
    <property type="entry name" value="NUCLEAR PORE COMPLEX PROTEIN NUP205"/>
    <property type="match status" value="1"/>
</dbReference>
<sequence>MEPQWTPKFEDLSRNVLSASHSQSHDYVSGVCRELEANRASIYSVLETPPLNAGHRAQLKLGSPIIDGRVQTVNEQFIMDAILLSDQLEMDEYAAASLLRYGVQEMAKFDRSAVETAIILFHRERIALLHTIFSILDTSGTSDSPALFSRNIESFRVDLLSSGKGRLAEKALAMVERLDKKTTSLKNSISETSALVQQIGIAINEDRLDFIKQERAWLATILFTIGFYHEFSSVVLKSAISTLKNMNLSDPVTIHLTVAVMAALEISPEHMAIRGKMDDAAPAYMTEASFIPEYARLITDNTWAVPAIQSTILLQFCLCIGNAYNGRRDGLTEEELQSVAEKAVAADAFQFIANYILGFKSQVVINGKQFEVPFELSSASLGLVDQNADGFDTTIGKPVAAQMSTVMQDGVIGLLELSIRDLNISMLPLLRKIKHREEDMAFHHNSHRQSHPQTNSPAPRNDLQALFTVISLIYKGRPEAGIRFWPIDDDRQYKFLKLGVDCKNSARSYFDMLGSLATGAQCAHSAYEFLKSNGGRYGTQSSTAPATLCSWVKLFEAIEFYTSSLNVAIVDGGKVEKIRPEEEEVLKSFLRLLATVAQYSPVDRTAMNDSKQFRVVHALLRFFICPISVDLKACILDTIAAFATPSAVGSDSSSLVWEFMEQARILPKAYNAAQPEQPQISGEQAPITNNTARSENQNLDAGIGYDIDEIEAANEVYPETIAFTRLLSSLVQVPADPEDFISGGSPSIPAQLGSNYRQPGIIPYVRFILDRIFVKALNRSYRVANEKWKVIDACLSLMERCLLSFDIGSYILGDLYKKNQDHLSIEAQKNNAIRASLHPAFEILKRLLSGGDVLRELLRVLATGVDVLNKEDASTPCLKSSIVKAFRILTKTMQLQDVFMEYIVQVLLTTRNKDATLSSLAPIEEHLAYSNSSIVDIACFINCEVSNEICSLAIEVLDRLSASPVFTNGAASRGAAVNRLVRLLESSTRSNQVLYGFVQKMSTEDDEEASEFGAPQVDASMAIDRPGARGVAQLKLNLSGPGITGSTIRLQIMRLLLDNLDESRSIPSIAHFLLGFPTGSKNRGLEDVDMLASLTSMTTLHVILNLLRRGIDDQETELDCSESGPLYISHPQLAEKCHELVYRLCSEPQTTSPMMRYLRTREAFFYRNLRALPIRFEEGLAGNHGLLIRMDGSRFRGNFFHLISQMYQRSWVMRTAALELYAACDTKQRREALNLLSLLYSTTNNAWETNEDDFMYSISKSKDGNLVQPRMKILELLDSLDFSWNDDLKVKDMDRYYFADVSEDSCIVKDENGVEVLDVRKTQLESENMISGAGHNAAAHTEMEAILEQCVARNHARKFEFAHRAAFESWRELVEISLGPGFDLLNVAQREPMLYDLLEAVLSKIQGDCPVDVATILSKTALCVIQRLRSDHFRQFIFQATSTDPSEIDVRLPAERLQRVAQSIIDCILRAGNSPSRCNLYAILSNYFQYTRAEGDTHRSVRNTLSKQLHHSVNGHLSTRGRTNGEKDVREALELGNRVLVSEAGDRLLDVICKDASDVDQVCKIAAFTLLNTLYGLFEKEVTNRVLVHLVQRNYLKHFIEIMAREDLELQASVKGRVSRVPIVNETKMTLFLRIAQRRDGAEQLLEYGFFDVLTNASSVIDMRTNLDNSDYSPFEQTESNRYHNIVYPMLQVAVAVLANLGRNHRTATNKAELFVTNHQDTFAAILRDNDVPSTMNSLRELRAVTAFLNQLASHISTKASPAASVFGPLHSLMLALIPKYFSADQWRQNLKPISDAEKLLASIIAPALTAHTGMTLFERDSRDLSRDTCKNLISYCQISTDKSRGAAPQQFTPLFSWTISSVSGANDTAAVPSLATLVHYLDRTATEVQESLARHQEQMAKLGNITALTSDEKQDILEASDEDYIDELAPIQRDQLAVQVLQKMILASTQEVMSSLYLLETSLVLFWRHLEYYLGQYVGALDAPTGSTQFGLGSSRFGHSTLGNFGNPMSLGGSNGFRGSNTGFGASTSSAAFGSSTNQFQQSQLSKNFKPTLAEAQSLKRDAGHVIKPILNHVLTLELTHERFDWDNSARKSFIELLVRRIRALVDRN</sequence>
<organism evidence="5 6">
    <name type="scientific">Lunasporangiospora selenospora</name>
    <dbReference type="NCBI Taxonomy" id="979761"/>
    <lineage>
        <taxon>Eukaryota</taxon>
        <taxon>Fungi</taxon>
        <taxon>Fungi incertae sedis</taxon>
        <taxon>Mucoromycota</taxon>
        <taxon>Mortierellomycotina</taxon>
        <taxon>Mortierellomycetes</taxon>
        <taxon>Mortierellales</taxon>
        <taxon>Mortierellaceae</taxon>
        <taxon>Lunasporangiospora</taxon>
    </lineage>
</organism>
<comment type="caution">
    <text evidence="5">The sequence shown here is derived from an EMBL/GenBank/DDBJ whole genome shotgun (WGS) entry which is preliminary data.</text>
</comment>
<dbReference type="Pfam" id="PF11894">
    <property type="entry name" value="Nup192"/>
    <property type="match status" value="1"/>
</dbReference>
<evidence type="ECO:0000256" key="4">
    <source>
        <dbReference type="ARBA" id="ARBA00023242"/>
    </source>
</evidence>
<evidence type="ECO:0000256" key="3">
    <source>
        <dbReference type="ARBA" id="ARBA00022448"/>
    </source>
</evidence>
<dbReference type="GO" id="GO:0006999">
    <property type="term" value="P:nuclear pore organization"/>
    <property type="evidence" value="ECO:0007669"/>
    <property type="project" value="TreeGrafter"/>
</dbReference>
<gene>
    <name evidence="5" type="ORF">BGW38_009637</name>
</gene>
<evidence type="ECO:0000313" key="6">
    <source>
        <dbReference type="Proteomes" id="UP000780801"/>
    </source>
</evidence>
<dbReference type="Proteomes" id="UP000780801">
    <property type="component" value="Unassembled WGS sequence"/>
</dbReference>
<dbReference type="GO" id="GO:0017056">
    <property type="term" value="F:structural constituent of nuclear pore"/>
    <property type="evidence" value="ECO:0007669"/>
    <property type="project" value="TreeGrafter"/>
</dbReference>
<evidence type="ECO:0000256" key="2">
    <source>
        <dbReference type="ARBA" id="ARBA00005892"/>
    </source>
</evidence>
<dbReference type="InterPro" id="IPR021827">
    <property type="entry name" value="Nup186/Nup192/Nup205"/>
</dbReference>
<comment type="similarity">
    <text evidence="2">Belongs to the NUP186/NUP192/NUP205 family.</text>
</comment>
<keyword evidence="6" id="KW-1185">Reference proteome</keyword>
<dbReference type="EMBL" id="JAABOA010000072">
    <property type="protein sequence ID" value="KAF9586102.1"/>
    <property type="molecule type" value="Genomic_DNA"/>
</dbReference>
<comment type="subcellular location">
    <subcellularLocation>
        <location evidence="1">Nucleus</location>
    </subcellularLocation>
</comment>
<evidence type="ECO:0000256" key="1">
    <source>
        <dbReference type="ARBA" id="ARBA00004123"/>
    </source>
</evidence>
<protein>
    <recommendedName>
        <fullName evidence="7">Nucleoporin Nup186/Nup192/Nup205</fullName>
    </recommendedName>
</protein>
<accession>A0A9P6G253</accession>